<comment type="caution">
    <text evidence="17">The sequence shown here is derived from an EMBL/GenBank/DDBJ whole genome shotgun (WGS) entry which is preliminary data.</text>
</comment>
<dbReference type="InterPro" id="IPR012910">
    <property type="entry name" value="Plug_dom"/>
</dbReference>
<dbReference type="InterPro" id="IPR039426">
    <property type="entry name" value="TonB-dep_rcpt-like"/>
</dbReference>
<evidence type="ECO:0000256" key="14">
    <source>
        <dbReference type="SAM" id="SignalP"/>
    </source>
</evidence>
<dbReference type="RefSeq" id="WP_377523168.1">
    <property type="nucleotide sequence ID" value="NZ_JBHTLD010000022.1"/>
</dbReference>
<feature type="domain" description="TonB-dependent receptor plug" evidence="16">
    <location>
        <begin position="116"/>
        <end position="223"/>
    </location>
</feature>
<evidence type="ECO:0000256" key="4">
    <source>
        <dbReference type="ARBA" id="ARBA00022496"/>
    </source>
</evidence>
<dbReference type="Gene3D" id="2.170.130.10">
    <property type="entry name" value="TonB-dependent receptor, plug domain"/>
    <property type="match status" value="1"/>
</dbReference>
<evidence type="ECO:0000256" key="8">
    <source>
        <dbReference type="ARBA" id="ARBA00023065"/>
    </source>
</evidence>
<keyword evidence="5 12" id="KW-0812">Transmembrane</keyword>
<dbReference type="InterPro" id="IPR008969">
    <property type="entry name" value="CarboxyPept-like_regulatory"/>
</dbReference>
<dbReference type="SUPFAM" id="SSF56935">
    <property type="entry name" value="Porins"/>
    <property type="match status" value="1"/>
</dbReference>
<gene>
    <name evidence="17" type="ORF">ACFQ2O_04270</name>
</gene>
<evidence type="ECO:0000256" key="11">
    <source>
        <dbReference type="ARBA" id="ARBA00023237"/>
    </source>
</evidence>
<evidence type="ECO:0000256" key="6">
    <source>
        <dbReference type="ARBA" id="ARBA00022729"/>
    </source>
</evidence>
<keyword evidence="17" id="KW-0675">Receptor</keyword>
<evidence type="ECO:0000256" key="12">
    <source>
        <dbReference type="PROSITE-ProRule" id="PRU01360"/>
    </source>
</evidence>
<evidence type="ECO:0000256" key="10">
    <source>
        <dbReference type="ARBA" id="ARBA00023136"/>
    </source>
</evidence>
<evidence type="ECO:0000256" key="9">
    <source>
        <dbReference type="ARBA" id="ARBA00023077"/>
    </source>
</evidence>
<dbReference type="InterPro" id="IPR036942">
    <property type="entry name" value="Beta-barrel_TonB_sf"/>
</dbReference>
<dbReference type="PROSITE" id="PS52016">
    <property type="entry name" value="TONB_DEPENDENT_REC_3"/>
    <property type="match status" value="1"/>
</dbReference>
<feature type="signal peptide" evidence="14">
    <location>
        <begin position="1"/>
        <end position="19"/>
    </location>
</feature>
<sequence length="829" mass="93104">MNKFLFAVLAILLPLQLLAQYQLSGRISNAATGGGLTGATVVLERTGTGATTGAAGDFSFPNLPAGAYTLKISFLGFQEQKLNVNLQQDTNLNIILKQKAMQASEVLVQATRADERTGTTFTNVTREEIEERNFGQDLPYLLEQTPSVVVNSDAGGGVGYTGIRIRGSDITRINVTVNGIPVNDAESHGVFFVNMPDFASSVQDIQVQRGVGTSTNGAGAFGASINIQTERVRREAYAETDNTYGSFDTWKNNIRFGTGLINGKFAFDGRLSRIKSDGYIDRASSDLKSLYFSGGYYGDKTTVKFITFSGQEKTYQAWYGTPEALVYGNTTDLQNYIDRNGIEGEDRENLLSSGRTYNYYTYDNQTDNYQQDHYQLHLSHDFMPGLSFSGALHYTYGRGYYEEFKGQDDLSDYGLPSIEIGGETIEVSDIIRRRWLDNDFYGVTYALQYNPNQRLNATLGGAWNRYDGSHFGEIIWAQYAPTANIRDRYYDNDGQKTDFNVFAKASYGLTDKLSVFGDLQLRTVKYEFLGFDNDGDNITQDADYSFWNPKAGITYSLQPEHQFYASYAIGNREPVRDDFTESTPASRPKHETLRNVEAGYRGVFGVGELFGTALTADVEANYFYMNYKNQLVLTGQINDVGAYTRTNIDKSYRQGIEFAGTVSLGSRASVRSSITYSENKIEDFTEFVDATEVVDGEEQYYQVENTYNSSSIAFSPDWITNTQLEVEVVKGLRAAFIYKTVSQQYLDNTENENRIIPAYQVGDVRLRYNIGFKNMLKELELGLLISNVFNEKYAANGYTYSYIYGEQYTENFYYPQATRNYLLSVGLKF</sequence>
<dbReference type="EMBL" id="JBHTLD010000022">
    <property type="protein sequence ID" value="MFD1185413.1"/>
    <property type="molecule type" value="Genomic_DNA"/>
</dbReference>
<keyword evidence="11 12" id="KW-0998">Cell outer membrane</keyword>
<evidence type="ECO:0000256" key="1">
    <source>
        <dbReference type="ARBA" id="ARBA00004571"/>
    </source>
</evidence>
<dbReference type="Gene3D" id="2.60.40.1120">
    <property type="entry name" value="Carboxypeptidase-like, regulatory domain"/>
    <property type="match status" value="1"/>
</dbReference>
<keyword evidence="7" id="KW-0408">Iron</keyword>
<keyword evidence="4" id="KW-0410">Iron transport</keyword>
<feature type="chain" id="PRO_5047187092" evidence="14">
    <location>
        <begin position="20"/>
        <end position="829"/>
    </location>
</feature>
<comment type="similarity">
    <text evidence="12 13">Belongs to the TonB-dependent receptor family.</text>
</comment>
<evidence type="ECO:0000259" key="16">
    <source>
        <dbReference type="Pfam" id="PF07715"/>
    </source>
</evidence>
<dbReference type="Gene3D" id="2.40.170.20">
    <property type="entry name" value="TonB-dependent receptor, beta-barrel domain"/>
    <property type="match status" value="1"/>
</dbReference>
<evidence type="ECO:0000256" key="2">
    <source>
        <dbReference type="ARBA" id="ARBA00022448"/>
    </source>
</evidence>
<dbReference type="Pfam" id="PF13715">
    <property type="entry name" value="CarbopepD_reg_2"/>
    <property type="match status" value="1"/>
</dbReference>
<evidence type="ECO:0000256" key="3">
    <source>
        <dbReference type="ARBA" id="ARBA00022452"/>
    </source>
</evidence>
<dbReference type="InterPro" id="IPR037066">
    <property type="entry name" value="Plug_dom_sf"/>
</dbReference>
<keyword evidence="3 12" id="KW-1134">Transmembrane beta strand</keyword>
<organism evidence="17 18">
    <name type="scientific">Pontibacter rugosus</name>
    <dbReference type="NCBI Taxonomy" id="1745966"/>
    <lineage>
        <taxon>Bacteria</taxon>
        <taxon>Pseudomonadati</taxon>
        <taxon>Bacteroidota</taxon>
        <taxon>Cytophagia</taxon>
        <taxon>Cytophagales</taxon>
        <taxon>Hymenobacteraceae</taxon>
        <taxon>Pontibacter</taxon>
    </lineage>
</organism>
<keyword evidence="8" id="KW-0406">Ion transport</keyword>
<dbReference type="PANTHER" id="PTHR32552">
    <property type="entry name" value="FERRICHROME IRON RECEPTOR-RELATED"/>
    <property type="match status" value="1"/>
</dbReference>
<dbReference type="SUPFAM" id="SSF49464">
    <property type="entry name" value="Carboxypeptidase regulatory domain-like"/>
    <property type="match status" value="1"/>
</dbReference>
<dbReference type="Pfam" id="PF00593">
    <property type="entry name" value="TonB_dep_Rec_b-barrel"/>
    <property type="match status" value="1"/>
</dbReference>
<evidence type="ECO:0000313" key="17">
    <source>
        <dbReference type="EMBL" id="MFD1185413.1"/>
    </source>
</evidence>
<keyword evidence="18" id="KW-1185">Reference proteome</keyword>
<dbReference type="PANTHER" id="PTHR32552:SF68">
    <property type="entry name" value="FERRICHROME OUTER MEMBRANE TRANSPORTER_PHAGE RECEPTOR"/>
    <property type="match status" value="1"/>
</dbReference>
<name>A0ABW3SKM9_9BACT</name>
<feature type="domain" description="TonB-dependent receptor-like beta-barrel" evidence="15">
    <location>
        <begin position="330"/>
        <end position="783"/>
    </location>
</feature>
<dbReference type="Pfam" id="PF07715">
    <property type="entry name" value="Plug"/>
    <property type="match status" value="1"/>
</dbReference>
<dbReference type="InterPro" id="IPR000531">
    <property type="entry name" value="Beta-barrel_TonB"/>
</dbReference>
<proteinExistence type="inferred from homology"/>
<evidence type="ECO:0000256" key="13">
    <source>
        <dbReference type="RuleBase" id="RU003357"/>
    </source>
</evidence>
<evidence type="ECO:0000256" key="5">
    <source>
        <dbReference type="ARBA" id="ARBA00022692"/>
    </source>
</evidence>
<dbReference type="Proteomes" id="UP001597094">
    <property type="component" value="Unassembled WGS sequence"/>
</dbReference>
<evidence type="ECO:0000313" key="18">
    <source>
        <dbReference type="Proteomes" id="UP001597094"/>
    </source>
</evidence>
<evidence type="ECO:0000259" key="15">
    <source>
        <dbReference type="Pfam" id="PF00593"/>
    </source>
</evidence>
<keyword evidence="9 13" id="KW-0798">TonB box</keyword>
<evidence type="ECO:0000256" key="7">
    <source>
        <dbReference type="ARBA" id="ARBA00023004"/>
    </source>
</evidence>
<keyword evidence="6 14" id="KW-0732">Signal</keyword>
<reference evidence="18" key="1">
    <citation type="journal article" date="2019" name="Int. J. Syst. Evol. Microbiol.">
        <title>The Global Catalogue of Microorganisms (GCM) 10K type strain sequencing project: providing services to taxonomists for standard genome sequencing and annotation.</title>
        <authorList>
            <consortium name="The Broad Institute Genomics Platform"/>
            <consortium name="The Broad Institute Genome Sequencing Center for Infectious Disease"/>
            <person name="Wu L."/>
            <person name="Ma J."/>
        </authorList>
    </citation>
    <scope>NUCLEOTIDE SEQUENCE [LARGE SCALE GENOMIC DNA]</scope>
    <source>
        <strain evidence="18">JCM 31319</strain>
    </source>
</reference>
<keyword evidence="10 12" id="KW-0472">Membrane</keyword>
<keyword evidence="2 12" id="KW-0813">Transport</keyword>
<comment type="subcellular location">
    <subcellularLocation>
        <location evidence="1 12">Cell outer membrane</location>
        <topology evidence="1 12">Multi-pass membrane protein</topology>
    </subcellularLocation>
</comment>
<protein>
    <submittedName>
        <fullName evidence="17">TonB-dependent receptor</fullName>
    </submittedName>
</protein>
<accession>A0ABW3SKM9</accession>